<dbReference type="AlphaFoldDB" id="A0A6A6SIC2"/>
<feature type="transmembrane region" description="Helical" evidence="6">
    <location>
        <begin position="250"/>
        <end position="269"/>
    </location>
</feature>
<keyword evidence="8" id="KW-1185">Reference proteome</keyword>
<comment type="subcellular location">
    <subcellularLocation>
        <location evidence="1">Membrane</location>
        <topology evidence="1">Multi-pass membrane protein</topology>
    </subcellularLocation>
</comment>
<keyword evidence="3 6" id="KW-0812">Transmembrane</keyword>
<dbReference type="PANTHER" id="PTHR45649:SF7">
    <property type="entry name" value="CHOLINE TRANSPORT PROTEIN"/>
    <property type="match status" value="1"/>
</dbReference>
<evidence type="ECO:0000313" key="7">
    <source>
        <dbReference type="EMBL" id="KAF2647132.1"/>
    </source>
</evidence>
<evidence type="ECO:0000313" key="8">
    <source>
        <dbReference type="Proteomes" id="UP000799324"/>
    </source>
</evidence>
<evidence type="ECO:0000256" key="3">
    <source>
        <dbReference type="ARBA" id="ARBA00022692"/>
    </source>
</evidence>
<feature type="transmembrane region" description="Helical" evidence="6">
    <location>
        <begin position="351"/>
        <end position="370"/>
    </location>
</feature>
<dbReference type="PIRSF" id="PIRSF006060">
    <property type="entry name" value="AA_transporter"/>
    <property type="match status" value="1"/>
</dbReference>
<evidence type="ECO:0000256" key="6">
    <source>
        <dbReference type="SAM" id="Phobius"/>
    </source>
</evidence>
<keyword evidence="5 6" id="KW-0472">Membrane</keyword>
<feature type="transmembrane region" description="Helical" evidence="6">
    <location>
        <begin position="67"/>
        <end position="86"/>
    </location>
</feature>
<dbReference type="GO" id="GO:0022857">
    <property type="term" value="F:transmembrane transporter activity"/>
    <property type="evidence" value="ECO:0007669"/>
    <property type="project" value="InterPro"/>
</dbReference>
<feature type="transmembrane region" description="Helical" evidence="6">
    <location>
        <begin position="275"/>
        <end position="296"/>
    </location>
</feature>
<reference evidence="7" key="1">
    <citation type="journal article" date="2020" name="Stud. Mycol.">
        <title>101 Dothideomycetes genomes: a test case for predicting lifestyles and emergence of pathogens.</title>
        <authorList>
            <person name="Haridas S."/>
            <person name="Albert R."/>
            <person name="Binder M."/>
            <person name="Bloem J."/>
            <person name="Labutti K."/>
            <person name="Salamov A."/>
            <person name="Andreopoulos B."/>
            <person name="Baker S."/>
            <person name="Barry K."/>
            <person name="Bills G."/>
            <person name="Bluhm B."/>
            <person name="Cannon C."/>
            <person name="Castanera R."/>
            <person name="Culley D."/>
            <person name="Daum C."/>
            <person name="Ezra D."/>
            <person name="Gonzalez J."/>
            <person name="Henrissat B."/>
            <person name="Kuo A."/>
            <person name="Liang C."/>
            <person name="Lipzen A."/>
            <person name="Lutzoni F."/>
            <person name="Magnuson J."/>
            <person name="Mondo S."/>
            <person name="Nolan M."/>
            <person name="Ohm R."/>
            <person name="Pangilinan J."/>
            <person name="Park H.-J."/>
            <person name="Ramirez L."/>
            <person name="Alfaro M."/>
            <person name="Sun H."/>
            <person name="Tritt A."/>
            <person name="Yoshinaga Y."/>
            <person name="Zwiers L.-H."/>
            <person name="Turgeon B."/>
            <person name="Goodwin S."/>
            <person name="Spatafora J."/>
            <person name="Crous P."/>
            <person name="Grigoriev I."/>
        </authorList>
    </citation>
    <scope>NUCLEOTIDE SEQUENCE</scope>
    <source>
        <strain evidence="7">CBS 122681</strain>
    </source>
</reference>
<dbReference type="GO" id="GO:0016020">
    <property type="term" value="C:membrane"/>
    <property type="evidence" value="ECO:0007669"/>
    <property type="project" value="UniProtKB-SubCell"/>
</dbReference>
<accession>A0A6A6SIC2</accession>
<organism evidence="7 8">
    <name type="scientific">Lophiostoma macrostomum CBS 122681</name>
    <dbReference type="NCBI Taxonomy" id="1314788"/>
    <lineage>
        <taxon>Eukaryota</taxon>
        <taxon>Fungi</taxon>
        <taxon>Dikarya</taxon>
        <taxon>Ascomycota</taxon>
        <taxon>Pezizomycotina</taxon>
        <taxon>Dothideomycetes</taxon>
        <taxon>Pleosporomycetidae</taxon>
        <taxon>Pleosporales</taxon>
        <taxon>Lophiostomataceae</taxon>
        <taxon>Lophiostoma</taxon>
    </lineage>
</organism>
<dbReference type="EMBL" id="MU004680">
    <property type="protein sequence ID" value="KAF2647132.1"/>
    <property type="molecule type" value="Genomic_DNA"/>
</dbReference>
<protein>
    <submittedName>
        <fullName evidence="7">Putative choline transport protein</fullName>
    </submittedName>
</protein>
<feature type="transmembrane region" description="Helical" evidence="6">
    <location>
        <begin position="36"/>
        <end position="55"/>
    </location>
</feature>
<evidence type="ECO:0000256" key="2">
    <source>
        <dbReference type="ARBA" id="ARBA00022448"/>
    </source>
</evidence>
<evidence type="ECO:0000256" key="4">
    <source>
        <dbReference type="ARBA" id="ARBA00022989"/>
    </source>
</evidence>
<feature type="transmembrane region" description="Helical" evidence="6">
    <location>
        <begin position="106"/>
        <end position="125"/>
    </location>
</feature>
<sequence length="415" mass="44423">MHALGVAFTPAGALFGMIQLFATCGAMTHPEWVPQRWQLVVGYEGANILMLLLLLYAGKHLALLNRISLVGIFGGLFIVVGCLLGGSGAGSSHQFVWTKFQNDSGFASNVYCSLIALGTSLYAYGVPHWLCNLADDVERPDRAIPIALAAQQIGNGVTLFLFFVAAGYAVTDFDALLETLYPSSVGVIFDQAVQSKGGSIALILIICIPGIISFMSYNSACIYVFHGFVRTGAIPGWQWLIKIGKQGKGAANIIYVLTFINAILGLIYLGSPVGFSILLSVPGALYFSGFLVPLGAHVITSGRNLKRHGWFSLPRKVSVALAAVNILGVTFHLILVCLPREGPVTTENMNHSVLFMVFGLICALASWNFYGKRHYRGISIEVIDGLSLGRAGVSNESAKTAQDALAHTCQHGNPK</sequence>
<keyword evidence="4 6" id="KW-1133">Transmembrane helix</keyword>
<feature type="transmembrane region" description="Helical" evidence="6">
    <location>
        <begin position="146"/>
        <end position="170"/>
    </location>
</feature>
<dbReference type="Gene3D" id="1.20.1740.10">
    <property type="entry name" value="Amino acid/polyamine transporter I"/>
    <property type="match status" value="1"/>
</dbReference>
<gene>
    <name evidence="7" type="ORF">K491DRAFT_709327</name>
</gene>
<name>A0A6A6SIC2_9PLEO</name>
<evidence type="ECO:0000256" key="1">
    <source>
        <dbReference type="ARBA" id="ARBA00004141"/>
    </source>
</evidence>
<proteinExistence type="predicted"/>
<dbReference type="PANTHER" id="PTHR45649">
    <property type="entry name" value="AMINO-ACID PERMEASE BAT1"/>
    <property type="match status" value="1"/>
</dbReference>
<evidence type="ECO:0000256" key="5">
    <source>
        <dbReference type="ARBA" id="ARBA00023136"/>
    </source>
</evidence>
<dbReference type="Proteomes" id="UP000799324">
    <property type="component" value="Unassembled WGS sequence"/>
</dbReference>
<feature type="transmembrane region" description="Helical" evidence="6">
    <location>
        <begin position="317"/>
        <end position="339"/>
    </location>
</feature>
<dbReference type="OrthoDB" id="5011175at2759"/>
<feature type="transmembrane region" description="Helical" evidence="6">
    <location>
        <begin position="200"/>
        <end position="229"/>
    </location>
</feature>
<keyword evidence="2" id="KW-0813">Transport</keyword>